<comment type="caution">
    <text evidence="2">The sequence shown here is derived from an EMBL/GenBank/DDBJ whole genome shotgun (WGS) entry which is preliminary data.</text>
</comment>
<keyword evidence="1" id="KW-0472">Membrane</keyword>
<proteinExistence type="predicted"/>
<keyword evidence="3" id="KW-1185">Reference proteome</keyword>
<evidence type="ECO:0000256" key="1">
    <source>
        <dbReference type="SAM" id="Phobius"/>
    </source>
</evidence>
<evidence type="ECO:0000313" key="2">
    <source>
        <dbReference type="EMBL" id="MBE1514557.1"/>
    </source>
</evidence>
<evidence type="ECO:0000313" key="3">
    <source>
        <dbReference type="Proteomes" id="UP000636579"/>
    </source>
</evidence>
<dbReference type="Proteomes" id="UP000636579">
    <property type="component" value="Unassembled WGS sequence"/>
</dbReference>
<reference evidence="2 3" key="1">
    <citation type="submission" date="2020-10" db="EMBL/GenBank/DDBJ databases">
        <title>Sequencing the genomes of 1000 actinobacteria strains.</title>
        <authorList>
            <person name="Klenk H.-P."/>
        </authorList>
    </citation>
    <scope>NUCLEOTIDE SEQUENCE [LARGE SCALE GENOMIC DNA]</scope>
    <source>
        <strain evidence="2 3">DSM 15474</strain>
    </source>
</reference>
<protein>
    <submittedName>
        <fullName evidence="2">Uncharacterized protein</fullName>
    </submittedName>
</protein>
<feature type="transmembrane region" description="Helical" evidence="1">
    <location>
        <begin position="42"/>
        <end position="66"/>
    </location>
</feature>
<dbReference type="EMBL" id="JADBEE010000001">
    <property type="protein sequence ID" value="MBE1514557.1"/>
    <property type="molecule type" value="Genomic_DNA"/>
</dbReference>
<sequence>MIPAGQQKSQTVILAAVASLTAVAMLLIHASGAAYGTVFGTIALWGGGLFIITSCALKIAIPLLAARNPVATSRRS</sequence>
<feature type="transmembrane region" description="Helical" evidence="1">
    <location>
        <begin position="12"/>
        <end position="36"/>
    </location>
</feature>
<gene>
    <name evidence="2" type="ORF">H4W26_001312</name>
</gene>
<keyword evidence="1" id="KW-1133">Transmembrane helix</keyword>
<dbReference type="RefSeq" id="WP_192591296.1">
    <property type="nucleotide sequence ID" value="NZ_JADBEE010000001.1"/>
</dbReference>
<accession>A0ABR9J6S7</accession>
<organism evidence="2 3">
    <name type="scientific">Nesterenkonia halotolerans</name>
    <dbReference type="NCBI Taxonomy" id="225325"/>
    <lineage>
        <taxon>Bacteria</taxon>
        <taxon>Bacillati</taxon>
        <taxon>Actinomycetota</taxon>
        <taxon>Actinomycetes</taxon>
        <taxon>Micrococcales</taxon>
        <taxon>Micrococcaceae</taxon>
        <taxon>Nesterenkonia</taxon>
    </lineage>
</organism>
<name>A0ABR9J6S7_9MICC</name>
<keyword evidence="1" id="KW-0812">Transmembrane</keyword>